<dbReference type="SUPFAM" id="SSF52317">
    <property type="entry name" value="Class I glutamine amidotransferase-like"/>
    <property type="match status" value="1"/>
</dbReference>
<dbReference type="NCBIfam" id="NF005743">
    <property type="entry name" value="PRK07567.1"/>
    <property type="match status" value="1"/>
</dbReference>
<accession>A0A3N4ZIH2</accession>
<sequence>MKPFLLLATRAEDEAADAEYQAFLDYGGLAPEQLRRVRMESGSLGEVDLDDYSGIITGGGPFNFSDPPVLKSPVQRRVESEIFALLDEVVERDFPFFGACYGVGTLGAHRGAEIDRTFGEPPGPVAVELQPAAADDPLLAGMPQSFAAYVGHKEAVRKLSDDAVLLASSAGCPVQMFRVKQNLYATQFHPELDFPGIKLRIQVYRSYGYFPADEAEAVTERSRAVEVTHPMRILRNFVDRYARG</sequence>
<dbReference type="InterPro" id="IPR017926">
    <property type="entry name" value="GATASE"/>
</dbReference>
<proteinExistence type="predicted"/>
<comment type="caution">
    <text evidence="2">The sequence shown here is derived from an EMBL/GenBank/DDBJ whole genome shotgun (WGS) entry which is preliminary data.</text>
</comment>
<evidence type="ECO:0000313" key="3">
    <source>
        <dbReference type="Proteomes" id="UP000280501"/>
    </source>
</evidence>
<feature type="domain" description="Glutamine amidotransferase" evidence="1">
    <location>
        <begin position="48"/>
        <end position="192"/>
    </location>
</feature>
<dbReference type="AlphaFoldDB" id="A0A3N4ZIH2"/>
<dbReference type="InterPro" id="IPR029062">
    <property type="entry name" value="Class_I_gatase-like"/>
</dbReference>
<dbReference type="Proteomes" id="UP000280501">
    <property type="component" value="Unassembled WGS sequence"/>
</dbReference>
<dbReference type="InterPro" id="IPR044992">
    <property type="entry name" value="ChyE-like"/>
</dbReference>
<dbReference type="GO" id="GO:0005829">
    <property type="term" value="C:cytosol"/>
    <property type="evidence" value="ECO:0007669"/>
    <property type="project" value="TreeGrafter"/>
</dbReference>
<organism evidence="2 3">
    <name type="scientific">Myceligenerans xiligouense</name>
    <dbReference type="NCBI Taxonomy" id="253184"/>
    <lineage>
        <taxon>Bacteria</taxon>
        <taxon>Bacillati</taxon>
        <taxon>Actinomycetota</taxon>
        <taxon>Actinomycetes</taxon>
        <taxon>Micrococcales</taxon>
        <taxon>Promicromonosporaceae</taxon>
        <taxon>Myceligenerans</taxon>
    </lineage>
</organism>
<evidence type="ECO:0000313" key="2">
    <source>
        <dbReference type="EMBL" id="RPF19711.1"/>
    </source>
</evidence>
<keyword evidence="3" id="KW-1185">Reference proteome</keyword>
<dbReference type="OrthoDB" id="5196541at2"/>
<dbReference type="RefSeq" id="WP_123812979.1">
    <property type="nucleotide sequence ID" value="NZ_RKQZ01000001.1"/>
</dbReference>
<name>A0A3N4ZIH2_9MICO</name>
<dbReference type="PANTHER" id="PTHR42695">
    <property type="entry name" value="GLUTAMINE AMIDOTRANSFERASE YLR126C-RELATED"/>
    <property type="match status" value="1"/>
</dbReference>
<dbReference type="Pfam" id="PF00117">
    <property type="entry name" value="GATase"/>
    <property type="match status" value="1"/>
</dbReference>
<protein>
    <submittedName>
        <fullName evidence="2">GMP synthase (Glutamine-hydrolysing)</fullName>
    </submittedName>
</protein>
<dbReference type="PANTHER" id="PTHR42695:SF5">
    <property type="entry name" value="GLUTAMINE AMIDOTRANSFERASE YLR126C-RELATED"/>
    <property type="match status" value="1"/>
</dbReference>
<reference evidence="2 3" key="1">
    <citation type="submission" date="2018-11" db="EMBL/GenBank/DDBJ databases">
        <title>Sequencing the genomes of 1000 actinobacteria strains.</title>
        <authorList>
            <person name="Klenk H.-P."/>
        </authorList>
    </citation>
    <scope>NUCLEOTIDE SEQUENCE [LARGE SCALE GENOMIC DNA]</scope>
    <source>
        <strain evidence="2 3">DSM 15700</strain>
    </source>
</reference>
<dbReference type="CDD" id="cd01741">
    <property type="entry name" value="GATase1_1"/>
    <property type="match status" value="1"/>
</dbReference>
<gene>
    <name evidence="2" type="ORF">EDD34_0274</name>
</gene>
<dbReference type="PROSITE" id="PS51273">
    <property type="entry name" value="GATASE_TYPE_1"/>
    <property type="match status" value="1"/>
</dbReference>
<evidence type="ECO:0000259" key="1">
    <source>
        <dbReference type="Pfam" id="PF00117"/>
    </source>
</evidence>
<dbReference type="EMBL" id="RKQZ01000001">
    <property type="protein sequence ID" value="RPF19711.1"/>
    <property type="molecule type" value="Genomic_DNA"/>
</dbReference>
<dbReference type="Gene3D" id="3.40.50.880">
    <property type="match status" value="1"/>
</dbReference>